<dbReference type="GO" id="GO:0009432">
    <property type="term" value="P:SOS response"/>
    <property type="evidence" value="ECO:0007669"/>
    <property type="project" value="TreeGrafter"/>
</dbReference>
<dbReference type="OrthoDB" id="9806954at2"/>
<dbReference type="InterPro" id="IPR003593">
    <property type="entry name" value="AAA+_ATPase"/>
</dbReference>
<reference evidence="11 12" key="1">
    <citation type="submission" date="2015-04" db="EMBL/GenBank/DDBJ databases">
        <title>Complete genome sequence of Sulfurovum lithotrophicum ATCC BAA-797T.</title>
        <authorList>
            <person name="Ahn J."/>
            <person name="Park G."/>
            <person name="Jeon W."/>
            <person name="Jang Y."/>
            <person name="Jang M."/>
            <person name="Lee H."/>
            <person name="Lee H."/>
        </authorList>
    </citation>
    <scope>NUCLEOTIDE SEQUENCE [LARGE SCALE GENOMIC DNA]</scope>
    <source>
        <strain evidence="12">ATCC BAA-797 / 42BKT</strain>
    </source>
</reference>
<dbReference type="EMBL" id="CP011308">
    <property type="protein sequence ID" value="AKF24756.1"/>
    <property type="molecule type" value="Genomic_DNA"/>
</dbReference>
<keyword evidence="4" id="KW-0547">Nucleotide-binding</keyword>
<proteinExistence type="inferred from homology"/>
<evidence type="ECO:0000259" key="10">
    <source>
        <dbReference type="SMART" id="SM00382"/>
    </source>
</evidence>
<dbReference type="GO" id="GO:0006281">
    <property type="term" value="P:DNA repair"/>
    <property type="evidence" value="ECO:0007669"/>
    <property type="project" value="UniProtKB-KW"/>
</dbReference>
<evidence type="ECO:0000256" key="8">
    <source>
        <dbReference type="ARBA" id="ARBA00033408"/>
    </source>
</evidence>
<comment type="function">
    <text evidence="1 9">May be involved in recombinational repair of damaged DNA.</text>
</comment>
<dbReference type="AlphaFoldDB" id="A0A7U4RQK1"/>
<evidence type="ECO:0000256" key="9">
    <source>
        <dbReference type="PIRNR" id="PIRNR003128"/>
    </source>
</evidence>
<keyword evidence="12" id="KW-1185">Reference proteome</keyword>
<evidence type="ECO:0000313" key="12">
    <source>
        <dbReference type="Proteomes" id="UP000034444"/>
    </source>
</evidence>
<dbReference type="PIRSF" id="PIRSF003128">
    <property type="entry name" value="RecN"/>
    <property type="match status" value="1"/>
</dbReference>
<keyword evidence="6" id="KW-0067">ATP-binding</keyword>
<keyword evidence="7 9" id="KW-0234">DNA repair</keyword>
<dbReference type="Gene3D" id="6.10.140.1080">
    <property type="match status" value="1"/>
</dbReference>
<evidence type="ECO:0000256" key="2">
    <source>
        <dbReference type="ARBA" id="ARBA00009441"/>
    </source>
</evidence>
<dbReference type="KEGG" id="slh:YH65_04660"/>
<dbReference type="GO" id="GO:0005524">
    <property type="term" value="F:ATP binding"/>
    <property type="evidence" value="ECO:0007669"/>
    <property type="project" value="UniProtKB-KW"/>
</dbReference>
<accession>A0A7U4RQK1</accession>
<evidence type="ECO:0000256" key="1">
    <source>
        <dbReference type="ARBA" id="ARBA00003618"/>
    </source>
</evidence>
<evidence type="ECO:0000256" key="7">
    <source>
        <dbReference type="ARBA" id="ARBA00023204"/>
    </source>
</evidence>
<dbReference type="GO" id="GO:0006310">
    <property type="term" value="P:DNA recombination"/>
    <property type="evidence" value="ECO:0007669"/>
    <property type="project" value="InterPro"/>
</dbReference>
<dbReference type="Gene3D" id="3.40.50.300">
    <property type="entry name" value="P-loop containing nucleotide triphosphate hydrolases"/>
    <property type="match status" value="2"/>
</dbReference>
<dbReference type="Proteomes" id="UP000034444">
    <property type="component" value="Chromosome"/>
</dbReference>
<dbReference type="SUPFAM" id="SSF52540">
    <property type="entry name" value="P-loop containing nucleoside triphosphate hydrolases"/>
    <property type="match status" value="1"/>
</dbReference>
<evidence type="ECO:0000256" key="6">
    <source>
        <dbReference type="ARBA" id="ARBA00022840"/>
    </source>
</evidence>
<dbReference type="InterPro" id="IPR003395">
    <property type="entry name" value="RecF/RecN/SMC_N"/>
</dbReference>
<evidence type="ECO:0000256" key="5">
    <source>
        <dbReference type="ARBA" id="ARBA00022763"/>
    </source>
</evidence>
<protein>
    <recommendedName>
        <fullName evidence="3 9">DNA repair protein RecN</fullName>
    </recommendedName>
    <alternativeName>
        <fullName evidence="8 9">Recombination protein N</fullName>
    </alternativeName>
</protein>
<evidence type="ECO:0000256" key="3">
    <source>
        <dbReference type="ARBA" id="ARBA00021315"/>
    </source>
</evidence>
<keyword evidence="5 9" id="KW-0227">DNA damage</keyword>
<evidence type="ECO:0000313" key="11">
    <source>
        <dbReference type="EMBL" id="AKF24756.1"/>
    </source>
</evidence>
<gene>
    <name evidence="11" type="ORF">YH65_04660</name>
</gene>
<dbReference type="GO" id="GO:0043590">
    <property type="term" value="C:bacterial nucleoid"/>
    <property type="evidence" value="ECO:0007669"/>
    <property type="project" value="TreeGrafter"/>
</dbReference>
<name>A0A7U4RQK1_9BACT</name>
<dbReference type="InterPro" id="IPR004604">
    <property type="entry name" value="DNA_recomb/repair_RecN"/>
</dbReference>
<dbReference type="SMART" id="SM00382">
    <property type="entry name" value="AAA"/>
    <property type="match status" value="1"/>
</dbReference>
<comment type="similarity">
    <text evidence="2 9">Belongs to the RecN family.</text>
</comment>
<reference evidence="12" key="2">
    <citation type="journal article" date="2017" name="Stand. Genomic Sci.">
        <title>Complete genome sequence of the sulfur-oxidizing chemolithoautotrophic Sulfurovum lithotrophicum 42BKTT.</title>
        <authorList>
            <person name="Jeon W."/>
            <person name="Priscilla L."/>
            <person name="Park G."/>
            <person name="Lee H."/>
            <person name="Lee N."/>
            <person name="Lee D."/>
            <person name="Kwon H."/>
            <person name="Ahn I."/>
            <person name="Lee C."/>
            <person name="Lee H."/>
            <person name="Ahn J."/>
        </authorList>
    </citation>
    <scope>NUCLEOTIDE SEQUENCE [LARGE SCALE GENOMIC DNA]</scope>
    <source>
        <strain evidence="12">ATCC BAA-797 / 42BKT</strain>
    </source>
</reference>
<dbReference type="RefSeq" id="WP_046550847.1">
    <property type="nucleotide sequence ID" value="NZ_CP011308.1"/>
</dbReference>
<dbReference type="PANTHER" id="PTHR11059:SF0">
    <property type="entry name" value="DNA REPAIR PROTEIN RECN"/>
    <property type="match status" value="1"/>
</dbReference>
<dbReference type="PANTHER" id="PTHR11059">
    <property type="entry name" value="DNA REPAIR PROTEIN RECN"/>
    <property type="match status" value="1"/>
</dbReference>
<evidence type="ECO:0000256" key="4">
    <source>
        <dbReference type="ARBA" id="ARBA00022741"/>
    </source>
</evidence>
<dbReference type="Pfam" id="PF02463">
    <property type="entry name" value="SMC_N"/>
    <property type="match status" value="1"/>
</dbReference>
<sequence>MVERLYLRDLVTFQALELEFEQGLVVFTGPSGAGKSVLMSAILSSFGYATQGAAALCELNVLKPPKLSSEAYLLEEELTVKTMKKEKLRYFIDGQNISKKTLSELFSPYVRYLSVRDKGGFESEALLELIDSTLTGKDKTYRKLLKEYRKRYSNYRDKAKELAKIREDEARLAELIEFATYEIEKIETVNPQVGEEEELFGIKQQLSRIDKIKEALENASEIFRFESSVEEIYRLLDKKSDLFTEAMNQLRADFEDTEMLAEELEEVNVEEVLDRLSELTALKNRYGSIEEALAYKEAKKAELAGYENIERDKSMLEQFLMLEESELGILAGKISQARKKEALAIEKRLAGYLEDLKLPPMQLRFNSISLNRGGMDEVEVRLGSSSATTLSGGEFNRLRLALMAVSIGESTQKQGVLILDEIDANVSGDESIAIATMIAQLSSVYQIFAISHQPHLSAKADQHIVVTKEGSESRAEVLDNSGRIDEIARIISGEKPTEQAVAFAQKLRDTAP</sequence>
<feature type="domain" description="AAA+ ATPase" evidence="10">
    <location>
        <begin position="21"/>
        <end position="470"/>
    </location>
</feature>
<dbReference type="InterPro" id="IPR027417">
    <property type="entry name" value="P-loop_NTPase"/>
</dbReference>
<organism evidence="11 12">
    <name type="scientific">Sulfurovum lithotrophicum</name>
    <dbReference type="NCBI Taxonomy" id="206403"/>
    <lineage>
        <taxon>Bacteria</taxon>
        <taxon>Pseudomonadati</taxon>
        <taxon>Campylobacterota</taxon>
        <taxon>Epsilonproteobacteria</taxon>
        <taxon>Campylobacterales</taxon>
        <taxon>Sulfurovaceae</taxon>
        <taxon>Sulfurovum</taxon>
    </lineage>
</organism>